<comment type="subcellular location">
    <subcellularLocation>
        <location evidence="1">Membrane</location>
    </subcellularLocation>
</comment>
<organism evidence="7 8">
    <name type="scientific">Candidatus Cytomitobacter primus</name>
    <dbReference type="NCBI Taxonomy" id="2066024"/>
    <lineage>
        <taxon>Bacteria</taxon>
        <taxon>Pseudomonadati</taxon>
        <taxon>Pseudomonadota</taxon>
        <taxon>Alphaproteobacteria</taxon>
        <taxon>Holosporales</taxon>
        <taxon>Holosporaceae</taxon>
        <taxon>Candidatus Cytomitobacter</taxon>
    </lineage>
</organism>
<feature type="domain" description="Penicillin-binding protein dimerisation" evidence="6">
    <location>
        <begin position="40"/>
        <end position="136"/>
    </location>
</feature>
<protein>
    <submittedName>
        <fullName evidence="7">Uncharacterized protein</fullName>
    </submittedName>
</protein>
<dbReference type="GO" id="GO:0071555">
    <property type="term" value="P:cell wall organization"/>
    <property type="evidence" value="ECO:0007669"/>
    <property type="project" value="TreeGrafter"/>
</dbReference>
<reference evidence="7 8" key="1">
    <citation type="submission" date="2019-08" db="EMBL/GenBank/DDBJ databases">
        <title>Highly reduced genomes of protist endosymbionts show evolutionary convergence.</title>
        <authorList>
            <person name="George E."/>
            <person name="Husnik F."/>
            <person name="Tashyreva D."/>
            <person name="Prokopchuk G."/>
            <person name="Horak A."/>
            <person name="Kwong W.K."/>
            <person name="Lukes J."/>
            <person name="Keeling P.J."/>
        </authorList>
    </citation>
    <scope>NUCLEOTIDE SEQUENCE [LARGE SCALE GENOMIC DNA]</scope>
    <source>
        <strain evidence="7">1604LC</strain>
    </source>
</reference>
<dbReference type="InterPro" id="IPR001460">
    <property type="entry name" value="PCN-bd_Tpept"/>
</dbReference>
<dbReference type="Gene3D" id="3.90.1310.10">
    <property type="entry name" value="Penicillin-binding protein 2a (Domain 2)"/>
    <property type="match status" value="1"/>
</dbReference>
<dbReference type="InterPro" id="IPR050515">
    <property type="entry name" value="Beta-lactam/transpept"/>
</dbReference>
<keyword evidence="2" id="KW-0645">Protease</keyword>
<feature type="transmembrane region" description="Helical" evidence="4">
    <location>
        <begin position="6"/>
        <end position="26"/>
    </location>
</feature>
<evidence type="ECO:0000313" key="8">
    <source>
        <dbReference type="Proteomes" id="UP000325004"/>
    </source>
</evidence>
<dbReference type="EMBL" id="CP043316">
    <property type="protein sequence ID" value="QEK38618.1"/>
    <property type="molecule type" value="Genomic_DNA"/>
</dbReference>
<dbReference type="GO" id="GO:0005886">
    <property type="term" value="C:plasma membrane"/>
    <property type="evidence" value="ECO:0007669"/>
    <property type="project" value="TreeGrafter"/>
</dbReference>
<dbReference type="InterPro" id="IPR036138">
    <property type="entry name" value="PBP_dimer_sf"/>
</dbReference>
<dbReference type="SUPFAM" id="SSF56601">
    <property type="entry name" value="beta-lactamase/transpeptidase-like"/>
    <property type="match status" value="1"/>
</dbReference>
<evidence type="ECO:0000256" key="4">
    <source>
        <dbReference type="SAM" id="Phobius"/>
    </source>
</evidence>
<dbReference type="RefSeq" id="WP_148971739.1">
    <property type="nucleotide sequence ID" value="NZ_CP043316.1"/>
</dbReference>
<evidence type="ECO:0000259" key="5">
    <source>
        <dbReference type="Pfam" id="PF00905"/>
    </source>
</evidence>
<keyword evidence="2" id="KW-0121">Carboxypeptidase</keyword>
<accession>A0A5C0UEY5</accession>
<keyword evidence="2" id="KW-0378">Hydrolase</keyword>
<feature type="domain" description="Penicillin-binding protein transpeptidase" evidence="5">
    <location>
        <begin position="189"/>
        <end position="464"/>
    </location>
</feature>
<proteinExistence type="predicted"/>
<keyword evidence="8" id="KW-1185">Reference proteome</keyword>
<dbReference type="InterPro" id="IPR012338">
    <property type="entry name" value="Beta-lactam/transpept-like"/>
</dbReference>
<evidence type="ECO:0000259" key="6">
    <source>
        <dbReference type="Pfam" id="PF03717"/>
    </source>
</evidence>
<dbReference type="PANTHER" id="PTHR30627:SF1">
    <property type="entry name" value="PEPTIDOGLYCAN D,D-TRANSPEPTIDASE FTSI"/>
    <property type="match status" value="1"/>
</dbReference>
<dbReference type="PANTHER" id="PTHR30627">
    <property type="entry name" value="PEPTIDOGLYCAN D,D-TRANSPEPTIDASE"/>
    <property type="match status" value="1"/>
</dbReference>
<dbReference type="OrthoDB" id="9789078at2"/>
<dbReference type="Pfam" id="PF03717">
    <property type="entry name" value="PBP_dimer"/>
    <property type="match status" value="1"/>
</dbReference>
<dbReference type="AlphaFoldDB" id="A0A5C0UEY5"/>
<evidence type="ECO:0000313" key="7">
    <source>
        <dbReference type="EMBL" id="QEK38618.1"/>
    </source>
</evidence>
<keyword evidence="4" id="KW-0812">Transmembrane</keyword>
<gene>
    <name evidence="7" type="ORF">FZC34_01705</name>
</gene>
<dbReference type="Gene3D" id="3.30.450.330">
    <property type="match status" value="1"/>
</dbReference>
<dbReference type="GO" id="GO:0004180">
    <property type="term" value="F:carboxypeptidase activity"/>
    <property type="evidence" value="ECO:0007669"/>
    <property type="project" value="UniProtKB-KW"/>
</dbReference>
<keyword evidence="3 4" id="KW-0472">Membrane</keyword>
<dbReference type="KEGG" id="cpri:FZC34_01705"/>
<evidence type="ECO:0000256" key="3">
    <source>
        <dbReference type="ARBA" id="ARBA00023136"/>
    </source>
</evidence>
<dbReference type="Proteomes" id="UP000325004">
    <property type="component" value="Chromosome"/>
</dbReference>
<dbReference type="Pfam" id="PF00905">
    <property type="entry name" value="Transpeptidase"/>
    <property type="match status" value="1"/>
</dbReference>
<dbReference type="Gene3D" id="3.40.710.10">
    <property type="entry name" value="DD-peptidase/beta-lactamase superfamily"/>
    <property type="match status" value="1"/>
</dbReference>
<evidence type="ECO:0000256" key="1">
    <source>
        <dbReference type="ARBA" id="ARBA00004370"/>
    </source>
</evidence>
<sequence>MRSKFIFSSFIIFYSILLFRIGFLSYKAPVRKFYNKVEVRKEILDCQNEVLAFTEETKSIYCIPHQLNSNSISFIKQTFNIDINIHKKKSFLWLKRHASQNEINVSKHKKGIIIIKDHRRVYPYANNTSHIIGYCDRNLHGKSGAELSFNTSLINNTLQLTIDIRIQNILHNIIKEISEEFESEDASGIIVDVESGEVKAMVSYPSPNSNIPSTYLKKENRNHNLSAIEVGSILKLHNAAMCLENQIVNLDSVVDATGTLQIGEFEVTDFFGKDKKMTFLESVRFSSNIATGRLALEIGVDKQKNFFRKIGFLNHIEWLPNQFAKPLLPKRWGKSTVVTASYGYGIGLTSLHITQSLMRILSGKSRNITFYASNNQSNKEEKIISKHTIESIKIIMRTIIKSAYRSINIDGYEIGGKTGTANMCENGVYVEGKNRVSYLGAFPMHRPKYIFLIQTTNPKKSKLKYGRYVVASNVLTQKVRYAVQEIASIENIEPI</sequence>
<evidence type="ECO:0000256" key="2">
    <source>
        <dbReference type="ARBA" id="ARBA00022645"/>
    </source>
</evidence>
<keyword evidence="4" id="KW-1133">Transmembrane helix</keyword>
<dbReference type="SUPFAM" id="SSF56519">
    <property type="entry name" value="Penicillin binding protein dimerisation domain"/>
    <property type="match status" value="1"/>
</dbReference>
<name>A0A5C0UEY5_9PROT</name>
<dbReference type="InterPro" id="IPR005311">
    <property type="entry name" value="PBP_dimer"/>
</dbReference>
<dbReference type="GO" id="GO:0008658">
    <property type="term" value="F:penicillin binding"/>
    <property type="evidence" value="ECO:0007669"/>
    <property type="project" value="InterPro"/>
</dbReference>